<feature type="region of interest" description="Disordered" evidence="1">
    <location>
        <begin position="1"/>
        <end position="21"/>
    </location>
</feature>
<accession>A0AAD2G9P6</accession>
<feature type="compositionally biased region" description="Polar residues" evidence="1">
    <location>
        <begin position="156"/>
        <end position="172"/>
    </location>
</feature>
<feature type="region of interest" description="Disordered" evidence="1">
    <location>
        <begin position="156"/>
        <end position="195"/>
    </location>
</feature>
<gene>
    <name evidence="2" type="ORF">CYCCA115_LOCUS20983</name>
</gene>
<evidence type="ECO:0000313" key="2">
    <source>
        <dbReference type="EMBL" id="CAJ1965171.1"/>
    </source>
</evidence>
<evidence type="ECO:0000256" key="1">
    <source>
        <dbReference type="SAM" id="MobiDB-lite"/>
    </source>
</evidence>
<dbReference type="EMBL" id="CAKOGP040002202">
    <property type="protein sequence ID" value="CAJ1965171.1"/>
    <property type="molecule type" value="Genomic_DNA"/>
</dbReference>
<evidence type="ECO:0000313" key="3">
    <source>
        <dbReference type="Proteomes" id="UP001295423"/>
    </source>
</evidence>
<sequence>MSFHFGEPTQRNDRRKRRRRSFVDHAMTVTVSDEQQSQHHPNQLSLTYSSQSPTLLSTGAQNLSISIPTASFDDTHFPEGCTPIHRGQHKPSVKEAVVSYHGGLAQQLNKEGVQCIHRGLYEEAVSKIARAIQLFHSDGDLSNRSSISLGAILNHHFQQPSPGSSTPSLTETNPDDIDDRNDVETSRERDVSDDTDGDFVYSSGIMLPSKFQSHATGETLLVVLSFNLALAHHLSWTTREAASDTLRLSHMVQLYELAYRLAFQIQANSSDDDISPEFSEICNMRFTLIIINNLSQIYQALNGEDNYHRVLEGLLSHLMVVAVVQQQHSRFATADRNRGGVDRYGAASIAINLDGFFQNVLPLLLKRNSAGAA</sequence>
<proteinExistence type="predicted"/>
<dbReference type="AlphaFoldDB" id="A0AAD2G9P6"/>
<reference evidence="2" key="1">
    <citation type="submission" date="2023-08" db="EMBL/GenBank/DDBJ databases">
        <authorList>
            <person name="Audoor S."/>
            <person name="Bilcke G."/>
        </authorList>
    </citation>
    <scope>NUCLEOTIDE SEQUENCE</scope>
</reference>
<feature type="compositionally biased region" description="Basic and acidic residues" evidence="1">
    <location>
        <begin position="180"/>
        <end position="192"/>
    </location>
</feature>
<protein>
    <submittedName>
        <fullName evidence="2">Uncharacterized protein</fullName>
    </submittedName>
</protein>
<dbReference type="Proteomes" id="UP001295423">
    <property type="component" value="Unassembled WGS sequence"/>
</dbReference>
<organism evidence="2 3">
    <name type="scientific">Cylindrotheca closterium</name>
    <dbReference type="NCBI Taxonomy" id="2856"/>
    <lineage>
        <taxon>Eukaryota</taxon>
        <taxon>Sar</taxon>
        <taxon>Stramenopiles</taxon>
        <taxon>Ochrophyta</taxon>
        <taxon>Bacillariophyta</taxon>
        <taxon>Bacillariophyceae</taxon>
        <taxon>Bacillariophycidae</taxon>
        <taxon>Bacillariales</taxon>
        <taxon>Bacillariaceae</taxon>
        <taxon>Cylindrotheca</taxon>
    </lineage>
</organism>
<keyword evidence="3" id="KW-1185">Reference proteome</keyword>
<name>A0AAD2G9P6_9STRA</name>
<comment type="caution">
    <text evidence="2">The sequence shown here is derived from an EMBL/GenBank/DDBJ whole genome shotgun (WGS) entry which is preliminary data.</text>
</comment>